<feature type="transmembrane region" description="Helical" evidence="6">
    <location>
        <begin position="319"/>
        <end position="338"/>
    </location>
</feature>
<sequence length="517" mass="54646">MTGQCRAVPDLAPRQFGKNLAVNIASLGTSTLVGFFLAPFLVRKLGVAGYGLVPLTYSIVNYLYVANVALNAATARNISIALTRGDRAQAIDIFSTALWGSLALGVVLLVIGVGLSFSAPSLIRIPAGFEPDARVLLMAATANLVLVLVSSPLSVAIYYTNRLDKKGQIEIVNRVVNVGLVVFLVTAVSARPAMVGLALLASGIVSLLQTVTWLMRRMPWLKPRLMFDREVFVDLLQFGGWSVVAFTGNMVFLTIDVILVNRLIGPVEGGIYGALMQWPTMIRALATTVASVFSQPMAHIYAKDGPEGLSRHSVRAVRILAAVVLVPTVVVAGSARPLLKLWLGEAIAPWWPLLLLVIVHLGYNLATMPLVTALQTVRKVRAIGMITCLAGVLDVGLAVLVVRTTTLGAYGVALASAAAFTLLGAVLMPLYAKTVFGIPARATFSPVVKAASLAIVGALVGNVISVSCGVSGWRQLLALASALTATTAASSFYFVLSAADRDSIRRMLAESMRGLKA</sequence>
<name>A0ABM7WVA5_9BACT</name>
<comment type="subcellular location">
    <subcellularLocation>
        <location evidence="1">Cell membrane</location>
        <topology evidence="1">Multi-pass membrane protein</topology>
    </subcellularLocation>
</comment>
<feature type="transmembrane region" description="Helical" evidence="6">
    <location>
        <begin position="383"/>
        <end position="402"/>
    </location>
</feature>
<evidence type="ECO:0000256" key="5">
    <source>
        <dbReference type="ARBA" id="ARBA00023136"/>
    </source>
</evidence>
<gene>
    <name evidence="7" type="ORF">AMOR_24390</name>
</gene>
<feature type="transmembrane region" description="Helical" evidence="6">
    <location>
        <begin position="235"/>
        <end position="260"/>
    </location>
</feature>
<keyword evidence="5 6" id="KW-0472">Membrane</keyword>
<feature type="transmembrane region" description="Helical" evidence="6">
    <location>
        <begin position="476"/>
        <end position="496"/>
    </location>
</feature>
<feature type="transmembrane region" description="Helical" evidence="6">
    <location>
        <begin position="408"/>
        <end position="432"/>
    </location>
</feature>
<evidence type="ECO:0000256" key="1">
    <source>
        <dbReference type="ARBA" id="ARBA00004651"/>
    </source>
</evidence>
<proteinExistence type="predicted"/>
<evidence type="ECO:0000256" key="3">
    <source>
        <dbReference type="ARBA" id="ARBA00022692"/>
    </source>
</evidence>
<feature type="transmembrane region" description="Helical" evidence="6">
    <location>
        <begin position="350"/>
        <end position="371"/>
    </location>
</feature>
<dbReference type="PANTHER" id="PTHR30250:SF26">
    <property type="entry name" value="PSMA PROTEIN"/>
    <property type="match status" value="1"/>
</dbReference>
<dbReference type="PANTHER" id="PTHR30250">
    <property type="entry name" value="PST FAMILY PREDICTED COLANIC ACID TRANSPORTER"/>
    <property type="match status" value="1"/>
</dbReference>
<evidence type="ECO:0000256" key="2">
    <source>
        <dbReference type="ARBA" id="ARBA00022475"/>
    </source>
</evidence>
<dbReference type="InterPro" id="IPR050833">
    <property type="entry name" value="Poly_Biosynth_Transport"/>
</dbReference>
<evidence type="ECO:0008006" key="9">
    <source>
        <dbReference type="Google" id="ProtNLM"/>
    </source>
</evidence>
<evidence type="ECO:0000313" key="7">
    <source>
        <dbReference type="EMBL" id="BDG03443.1"/>
    </source>
</evidence>
<dbReference type="InterPro" id="IPR002797">
    <property type="entry name" value="Polysacc_synth"/>
</dbReference>
<feature type="transmembrane region" description="Helical" evidence="6">
    <location>
        <begin position="194"/>
        <end position="214"/>
    </location>
</feature>
<feature type="transmembrane region" description="Helical" evidence="6">
    <location>
        <begin position="171"/>
        <end position="188"/>
    </location>
</feature>
<evidence type="ECO:0000256" key="6">
    <source>
        <dbReference type="SAM" id="Phobius"/>
    </source>
</evidence>
<evidence type="ECO:0000313" key="8">
    <source>
        <dbReference type="Proteomes" id="UP001162891"/>
    </source>
</evidence>
<keyword evidence="2" id="KW-1003">Cell membrane</keyword>
<feature type="transmembrane region" description="Helical" evidence="6">
    <location>
        <begin position="20"/>
        <end position="42"/>
    </location>
</feature>
<dbReference type="EMBL" id="AP025591">
    <property type="protein sequence ID" value="BDG03443.1"/>
    <property type="molecule type" value="Genomic_DNA"/>
</dbReference>
<reference evidence="8" key="1">
    <citation type="journal article" date="2022" name="Int. J. Syst. Evol. Microbiol.">
        <title>Anaeromyxobacter oryzae sp. nov., Anaeromyxobacter diazotrophicus sp. nov. and Anaeromyxobacter paludicola sp. nov., isolated from paddy soils.</title>
        <authorList>
            <person name="Itoh H."/>
            <person name="Xu Z."/>
            <person name="Mise K."/>
            <person name="Masuda Y."/>
            <person name="Ushijima N."/>
            <person name="Hayakawa C."/>
            <person name="Shiratori Y."/>
            <person name="Senoo K."/>
        </authorList>
    </citation>
    <scope>NUCLEOTIDE SEQUENCE [LARGE SCALE GENOMIC DNA]</scope>
    <source>
        <strain evidence="8">Red232</strain>
    </source>
</reference>
<dbReference type="Proteomes" id="UP001162891">
    <property type="component" value="Chromosome"/>
</dbReference>
<keyword evidence="4 6" id="KW-1133">Transmembrane helix</keyword>
<feature type="transmembrane region" description="Helical" evidence="6">
    <location>
        <begin position="91"/>
        <end position="115"/>
    </location>
</feature>
<feature type="transmembrane region" description="Helical" evidence="6">
    <location>
        <begin position="48"/>
        <end position="70"/>
    </location>
</feature>
<feature type="transmembrane region" description="Helical" evidence="6">
    <location>
        <begin position="444"/>
        <end position="464"/>
    </location>
</feature>
<organism evidence="7 8">
    <name type="scientific">Anaeromyxobacter oryzae</name>
    <dbReference type="NCBI Taxonomy" id="2918170"/>
    <lineage>
        <taxon>Bacteria</taxon>
        <taxon>Pseudomonadati</taxon>
        <taxon>Myxococcota</taxon>
        <taxon>Myxococcia</taxon>
        <taxon>Myxococcales</taxon>
        <taxon>Cystobacterineae</taxon>
        <taxon>Anaeromyxobacteraceae</taxon>
        <taxon>Anaeromyxobacter</taxon>
    </lineage>
</organism>
<feature type="transmembrane region" description="Helical" evidence="6">
    <location>
        <begin position="280"/>
        <end position="298"/>
    </location>
</feature>
<keyword evidence="8" id="KW-1185">Reference proteome</keyword>
<evidence type="ECO:0000256" key="4">
    <source>
        <dbReference type="ARBA" id="ARBA00022989"/>
    </source>
</evidence>
<keyword evidence="3 6" id="KW-0812">Transmembrane</keyword>
<feature type="transmembrane region" description="Helical" evidence="6">
    <location>
        <begin position="135"/>
        <end position="159"/>
    </location>
</feature>
<dbReference type="Pfam" id="PF01943">
    <property type="entry name" value="Polysacc_synt"/>
    <property type="match status" value="1"/>
</dbReference>
<protein>
    <recommendedName>
        <fullName evidence="9">Polysaccharide biosynthesis protein</fullName>
    </recommendedName>
</protein>
<accession>A0ABM7WVA5</accession>
<dbReference type="RefSeq" id="WP_248361458.1">
    <property type="nucleotide sequence ID" value="NZ_AP025591.1"/>
</dbReference>